<dbReference type="RefSeq" id="XP_024351230.1">
    <property type="nucleotide sequence ID" value="XM_024494444.1"/>
</dbReference>
<accession>W6V2B2</accession>
<reference evidence="2 3" key="1">
    <citation type="journal article" date="2013" name="Nat. Genet.">
        <title>The genome of the hydatid tapeworm Echinococcus granulosus.</title>
        <authorList>
            <person name="Zheng H."/>
            <person name="Zhang W."/>
            <person name="Zhang L."/>
            <person name="Zhang Z."/>
            <person name="Li J."/>
            <person name="Lu G."/>
            <person name="Zhu Y."/>
            <person name="Wang Y."/>
            <person name="Huang Y."/>
            <person name="Liu J."/>
            <person name="Kang H."/>
            <person name="Chen J."/>
            <person name="Wang L."/>
            <person name="Chen A."/>
            <person name="Yu S."/>
            <person name="Gao Z."/>
            <person name="Jin L."/>
            <person name="Gu W."/>
            <person name="Wang Z."/>
            <person name="Zhao L."/>
            <person name="Shi B."/>
            <person name="Wen H."/>
            <person name="Lin R."/>
            <person name="Jones M.K."/>
            <person name="Brejova B."/>
            <person name="Vinar T."/>
            <person name="Zhao G."/>
            <person name="McManus D.P."/>
            <person name="Chen Z."/>
            <person name="Zhou Y."/>
            <person name="Wang S."/>
        </authorList>
    </citation>
    <scope>NUCLEOTIDE SEQUENCE [LARGE SCALE GENOMIC DNA]</scope>
</reference>
<proteinExistence type="predicted"/>
<comment type="caution">
    <text evidence="2">The sequence shown here is derived from an EMBL/GenBank/DDBJ whole genome shotgun (WGS) entry which is preliminary data.</text>
</comment>
<dbReference type="CTD" id="36340910"/>
<feature type="compositionally biased region" description="Basic and acidic residues" evidence="1">
    <location>
        <begin position="20"/>
        <end position="29"/>
    </location>
</feature>
<protein>
    <submittedName>
        <fullName evidence="2">Uncharacterized protein</fullName>
    </submittedName>
</protein>
<name>W6V2B2_ECHGR</name>
<gene>
    <name evidence="2" type="ORF">EGR_05195</name>
</gene>
<dbReference type="OrthoDB" id="10610424at2759"/>
<dbReference type="GeneID" id="36340910"/>
<dbReference type="KEGG" id="egl:EGR_05195"/>
<feature type="region of interest" description="Disordered" evidence="1">
    <location>
        <begin position="19"/>
        <end position="75"/>
    </location>
</feature>
<dbReference type="EMBL" id="APAU02000036">
    <property type="protein sequence ID" value="EUB60034.1"/>
    <property type="molecule type" value="Genomic_DNA"/>
</dbReference>
<evidence type="ECO:0000313" key="3">
    <source>
        <dbReference type="Proteomes" id="UP000019149"/>
    </source>
</evidence>
<sequence>MSYEHHFFIDLLMANPLPKQSDKAAEEHAPAPSANQPKLCPQNVEECPPAPSAGQPGFRPQNGDKNILIAPVQVN</sequence>
<organism evidence="2 3">
    <name type="scientific">Echinococcus granulosus</name>
    <name type="common">Hydatid tapeworm</name>
    <dbReference type="NCBI Taxonomy" id="6210"/>
    <lineage>
        <taxon>Eukaryota</taxon>
        <taxon>Metazoa</taxon>
        <taxon>Spiralia</taxon>
        <taxon>Lophotrochozoa</taxon>
        <taxon>Platyhelminthes</taxon>
        <taxon>Cestoda</taxon>
        <taxon>Eucestoda</taxon>
        <taxon>Cyclophyllidea</taxon>
        <taxon>Taeniidae</taxon>
        <taxon>Echinococcus</taxon>
        <taxon>Echinococcus granulosus group</taxon>
    </lineage>
</organism>
<keyword evidence="3" id="KW-1185">Reference proteome</keyword>
<evidence type="ECO:0000313" key="2">
    <source>
        <dbReference type="EMBL" id="EUB60034.1"/>
    </source>
</evidence>
<evidence type="ECO:0000256" key="1">
    <source>
        <dbReference type="SAM" id="MobiDB-lite"/>
    </source>
</evidence>
<dbReference type="Proteomes" id="UP000019149">
    <property type="component" value="Unassembled WGS sequence"/>
</dbReference>
<dbReference type="AlphaFoldDB" id="W6V2B2"/>